<evidence type="ECO:0000256" key="4">
    <source>
        <dbReference type="PROSITE-ProRule" id="PRU01343"/>
    </source>
</evidence>
<evidence type="ECO:0000256" key="5">
    <source>
        <dbReference type="SAM" id="Phobius"/>
    </source>
</evidence>
<dbReference type="PANTHER" id="PTHR33248">
    <property type="entry name" value="ZINC ION-BINDING PROTEIN"/>
    <property type="match status" value="1"/>
</dbReference>
<keyword evidence="1" id="KW-0479">Metal-binding</keyword>
<dbReference type="PROSITE" id="PS51999">
    <property type="entry name" value="ZF_GRF"/>
    <property type="match status" value="1"/>
</dbReference>
<sequence>MNDVGEIYPKCFCGTKAKRCTSWTSSNPGRRFFGCSKNRGDGHCGFFRWYDPPICARAKKIVPGLLRRISELEMRLGEENGFEDIDTSYTTAVIVDQEASSAAVIRNTHSYCSRRIWFGLLLLAIGIFVGKNCVKFVTLLDLCV</sequence>
<evidence type="ECO:0000256" key="1">
    <source>
        <dbReference type="ARBA" id="ARBA00022723"/>
    </source>
</evidence>
<keyword evidence="2 4" id="KW-0863">Zinc-finger</keyword>
<dbReference type="Proteomes" id="UP001168877">
    <property type="component" value="Unassembled WGS sequence"/>
</dbReference>
<name>A0AA39V8N8_ACESA</name>
<gene>
    <name evidence="7" type="ORF">LWI29_017747</name>
</gene>
<evidence type="ECO:0000313" key="8">
    <source>
        <dbReference type="Proteomes" id="UP001168877"/>
    </source>
</evidence>
<proteinExistence type="predicted"/>
<protein>
    <recommendedName>
        <fullName evidence="6">GRF-type domain-containing protein</fullName>
    </recommendedName>
</protein>
<feature type="transmembrane region" description="Helical" evidence="5">
    <location>
        <begin position="116"/>
        <end position="137"/>
    </location>
</feature>
<keyword evidence="5" id="KW-0812">Transmembrane</keyword>
<organism evidence="7 8">
    <name type="scientific">Acer saccharum</name>
    <name type="common">Sugar maple</name>
    <dbReference type="NCBI Taxonomy" id="4024"/>
    <lineage>
        <taxon>Eukaryota</taxon>
        <taxon>Viridiplantae</taxon>
        <taxon>Streptophyta</taxon>
        <taxon>Embryophyta</taxon>
        <taxon>Tracheophyta</taxon>
        <taxon>Spermatophyta</taxon>
        <taxon>Magnoliopsida</taxon>
        <taxon>eudicotyledons</taxon>
        <taxon>Gunneridae</taxon>
        <taxon>Pentapetalae</taxon>
        <taxon>rosids</taxon>
        <taxon>malvids</taxon>
        <taxon>Sapindales</taxon>
        <taxon>Sapindaceae</taxon>
        <taxon>Hippocastanoideae</taxon>
        <taxon>Acereae</taxon>
        <taxon>Acer</taxon>
    </lineage>
</organism>
<reference evidence="7" key="2">
    <citation type="submission" date="2023-06" db="EMBL/GenBank/DDBJ databases">
        <authorList>
            <person name="Swenson N.G."/>
            <person name="Wegrzyn J.L."/>
            <person name="Mcevoy S.L."/>
        </authorList>
    </citation>
    <scope>NUCLEOTIDE SEQUENCE</scope>
    <source>
        <strain evidence="7">NS2018</strain>
        <tissue evidence="7">Leaf</tissue>
    </source>
</reference>
<evidence type="ECO:0000256" key="3">
    <source>
        <dbReference type="ARBA" id="ARBA00022833"/>
    </source>
</evidence>
<keyword evidence="8" id="KW-1185">Reference proteome</keyword>
<keyword evidence="5" id="KW-0472">Membrane</keyword>
<dbReference type="InterPro" id="IPR010666">
    <property type="entry name" value="Znf_GRF"/>
</dbReference>
<evidence type="ECO:0000259" key="6">
    <source>
        <dbReference type="PROSITE" id="PS51999"/>
    </source>
</evidence>
<comment type="caution">
    <text evidence="7">The sequence shown here is derived from an EMBL/GenBank/DDBJ whole genome shotgun (WGS) entry which is preliminary data.</text>
</comment>
<reference evidence="7" key="1">
    <citation type="journal article" date="2022" name="Plant J.">
        <title>Strategies of tolerance reflected in two North American maple genomes.</title>
        <authorList>
            <person name="McEvoy S.L."/>
            <person name="Sezen U.U."/>
            <person name="Trouern-Trend A."/>
            <person name="McMahon S.M."/>
            <person name="Schaberg P.G."/>
            <person name="Yang J."/>
            <person name="Wegrzyn J.L."/>
            <person name="Swenson N.G."/>
        </authorList>
    </citation>
    <scope>NUCLEOTIDE SEQUENCE</scope>
    <source>
        <strain evidence="7">NS2018</strain>
    </source>
</reference>
<dbReference type="GO" id="GO:0008270">
    <property type="term" value="F:zinc ion binding"/>
    <property type="evidence" value="ECO:0007669"/>
    <property type="project" value="UniProtKB-KW"/>
</dbReference>
<dbReference type="Pfam" id="PF06839">
    <property type="entry name" value="Zn_ribbon_GRF"/>
    <property type="match status" value="1"/>
</dbReference>
<keyword evidence="5" id="KW-1133">Transmembrane helix</keyword>
<accession>A0AA39V8N8</accession>
<evidence type="ECO:0000256" key="2">
    <source>
        <dbReference type="ARBA" id="ARBA00022771"/>
    </source>
</evidence>
<keyword evidence="3" id="KW-0862">Zinc</keyword>
<feature type="domain" description="GRF-type" evidence="6">
    <location>
        <begin position="11"/>
        <end position="53"/>
    </location>
</feature>
<dbReference type="EMBL" id="JAUESC010000388">
    <property type="protein sequence ID" value="KAK0571541.1"/>
    <property type="molecule type" value="Genomic_DNA"/>
</dbReference>
<evidence type="ECO:0000313" key="7">
    <source>
        <dbReference type="EMBL" id="KAK0571541.1"/>
    </source>
</evidence>
<dbReference type="AlphaFoldDB" id="A0AA39V8N8"/>